<dbReference type="PROSITE" id="PS50157">
    <property type="entry name" value="ZINC_FINGER_C2H2_2"/>
    <property type="match status" value="2"/>
</dbReference>
<dbReference type="InterPro" id="IPR013087">
    <property type="entry name" value="Znf_C2H2_type"/>
</dbReference>
<evidence type="ECO:0000256" key="10">
    <source>
        <dbReference type="PROSITE-ProRule" id="PRU00042"/>
    </source>
</evidence>
<dbReference type="GO" id="GO:0005634">
    <property type="term" value="C:nucleus"/>
    <property type="evidence" value="ECO:0007669"/>
    <property type="project" value="UniProtKB-SubCell"/>
</dbReference>
<evidence type="ECO:0000256" key="2">
    <source>
        <dbReference type="ARBA" id="ARBA00022723"/>
    </source>
</evidence>
<evidence type="ECO:0000313" key="14">
    <source>
        <dbReference type="Proteomes" id="UP000740926"/>
    </source>
</evidence>
<dbReference type="GO" id="GO:0000978">
    <property type="term" value="F:RNA polymerase II cis-regulatory region sequence-specific DNA binding"/>
    <property type="evidence" value="ECO:0007669"/>
    <property type="project" value="TreeGrafter"/>
</dbReference>
<keyword evidence="8" id="KW-0539">Nucleus</keyword>
<feature type="compositionally biased region" description="Acidic residues" evidence="11">
    <location>
        <begin position="183"/>
        <end position="193"/>
    </location>
</feature>
<dbReference type="Pfam" id="PF00096">
    <property type="entry name" value="zf-C2H2"/>
    <property type="match status" value="2"/>
</dbReference>
<keyword evidence="4 10" id="KW-0863">Zinc-finger</keyword>
<dbReference type="Proteomes" id="UP000740926">
    <property type="component" value="Unassembled WGS sequence"/>
</dbReference>
<feature type="compositionally biased region" description="Basic residues" evidence="11">
    <location>
        <begin position="212"/>
        <end position="230"/>
    </location>
</feature>
<dbReference type="AlphaFoldDB" id="A0A9P6YTS4"/>
<dbReference type="PANTHER" id="PTHR23233">
    <property type="entry name" value="SAL-LIKE PROTEIN"/>
    <property type="match status" value="1"/>
</dbReference>
<evidence type="ECO:0000256" key="7">
    <source>
        <dbReference type="ARBA" id="ARBA00023163"/>
    </source>
</evidence>
<name>A0A9P6YTS4_9FUNG</name>
<comment type="caution">
    <text evidence="13">The sequence shown here is derived from an EMBL/GenBank/DDBJ whole genome shotgun (WGS) entry which is preliminary data.</text>
</comment>
<organism evidence="13 14">
    <name type="scientific">Rhizopus delemar</name>
    <dbReference type="NCBI Taxonomy" id="936053"/>
    <lineage>
        <taxon>Eukaryota</taxon>
        <taxon>Fungi</taxon>
        <taxon>Fungi incertae sedis</taxon>
        <taxon>Mucoromycota</taxon>
        <taxon>Mucoromycotina</taxon>
        <taxon>Mucoromycetes</taxon>
        <taxon>Mucorales</taxon>
        <taxon>Mucorineae</taxon>
        <taxon>Rhizopodaceae</taxon>
        <taxon>Rhizopus</taxon>
    </lineage>
</organism>
<evidence type="ECO:0000256" key="6">
    <source>
        <dbReference type="ARBA" id="ARBA00023015"/>
    </source>
</evidence>
<feature type="domain" description="C2H2-type" evidence="12">
    <location>
        <begin position="231"/>
        <end position="258"/>
    </location>
</feature>
<evidence type="ECO:0000256" key="8">
    <source>
        <dbReference type="ARBA" id="ARBA00023242"/>
    </source>
</evidence>
<evidence type="ECO:0000256" key="11">
    <source>
        <dbReference type="SAM" id="MobiDB-lite"/>
    </source>
</evidence>
<dbReference type="SMART" id="SM00355">
    <property type="entry name" value="ZnF_C2H2"/>
    <property type="match status" value="2"/>
</dbReference>
<dbReference type="InterPro" id="IPR036236">
    <property type="entry name" value="Znf_C2H2_sf"/>
</dbReference>
<dbReference type="GO" id="GO:0000981">
    <property type="term" value="F:DNA-binding transcription factor activity, RNA polymerase II-specific"/>
    <property type="evidence" value="ECO:0007669"/>
    <property type="project" value="TreeGrafter"/>
</dbReference>
<keyword evidence="7" id="KW-0804">Transcription</keyword>
<reference evidence="13 14" key="1">
    <citation type="journal article" date="2020" name="Microb. Genom.">
        <title>Genetic diversity of clinical and environmental Mucorales isolates obtained from an investigation of mucormycosis cases among solid organ transplant recipients.</title>
        <authorList>
            <person name="Nguyen M.H."/>
            <person name="Kaul D."/>
            <person name="Muto C."/>
            <person name="Cheng S.J."/>
            <person name="Richter R.A."/>
            <person name="Bruno V.M."/>
            <person name="Liu G."/>
            <person name="Beyhan S."/>
            <person name="Sundermann A.J."/>
            <person name="Mounaud S."/>
            <person name="Pasculle A.W."/>
            <person name="Nierman W.C."/>
            <person name="Driscoll E."/>
            <person name="Cumbie R."/>
            <person name="Clancy C.J."/>
            <person name="Dupont C.L."/>
        </authorList>
    </citation>
    <scope>NUCLEOTIDE SEQUENCE [LARGE SCALE GENOMIC DNA]</scope>
    <source>
        <strain evidence="13 14">GL24</strain>
    </source>
</reference>
<proteinExistence type="inferred from homology"/>
<evidence type="ECO:0000256" key="9">
    <source>
        <dbReference type="ARBA" id="ARBA00038474"/>
    </source>
</evidence>
<feature type="domain" description="C2H2-type" evidence="12">
    <location>
        <begin position="259"/>
        <end position="288"/>
    </location>
</feature>
<keyword evidence="14" id="KW-1185">Reference proteome</keyword>
<evidence type="ECO:0000313" key="13">
    <source>
        <dbReference type="EMBL" id="KAG1564437.1"/>
    </source>
</evidence>
<dbReference type="EMBL" id="JAANIU010002635">
    <property type="protein sequence ID" value="KAG1564437.1"/>
    <property type="molecule type" value="Genomic_DNA"/>
</dbReference>
<sequence length="318" mass="36072">MQSSHEWPKLPSIQSMLDGVSLNEGEWLNGKKMMKINKGIAVNRSKGHRRHVSELSAFRPFVDRKNAIETSMSGQLEKLSIQPIPIEPKIMDEQSLLYLGPHLSSYRRNLHSRSYSDYTHPYPTSTTPSVKNTVNQHRRAISTNSLDFLLQHHPTPPLLYGTPSSSSSTATTSSPLSPHTSEDDHEEEEEDDTHSEGSTYSEIMRSTTKKEPIHKKPGSDKKRRTPPSKKYHCTFCSKGFSRPSSLRIHTYSHTGERPFECPEKGCHRKFSVQSNMRRHLRVHRTGRPTRRNGSSLTPAEKAQLINKPLAAKPTYHSS</sequence>
<dbReference type="Gene3D" id="3.30.160.60">
    <property type="entry name" value="Classic Zinc Finger"/>
    <property type="match status" value="2"/>
</dbReference>
<keyword evidence="2" id="KW-0479">Metal-binding</keyword>
<feature type="region of interest" description="Disordered" evidence="11">
    <location>
        <begin position="152"/>
        <end position="230"/>
    </location>
</feature>
<dbReference type="PANTHER" id="PTHR23233:SF84">
    <property type="entry name" value="FI23031P1"/>
    <property type="match status" value="1"/>
</dbReference>
<evidence type="ECO:0000256" key="5">
    <source>
        <dbReference type="ARBA" id="ARBA00022833"/>
    </source>
</evidence>
<comment type="subcellular location">
    <subcellularLocation>
        <location evidence="1">Nucleus</location>
    </subcellularLocation>
</comment>
<feature type="compositionally biased region" description="Low complexity" evidence="11">
    <location>
        <begin position="158"/>
        <end position="179"/>
    </location>
</feature>
<accession>A0A9P6YTS4</accession>
<dbReference type="PROSITE" id="PS00028">
    <property type="entry name" value="ZINC_FINGER_C2H2_1"/>
    <property type="match status" value="2"/>
</dbReference>
<keyword evidence="6" id="KW-0805">Transcription regulation</keyword>
<comment type="similarity">
    <text evidence="9">Belongs to the sal C2H2-type zinc-finger protein family.</text>
</comment>
<evidence type="ECO:0000256" key="1">
    <source>
        <dbReference type="ARBA" id="ARBA00004123"/>
    </source>
</evidence>
<evidence type="ECO:0000259" key="12">
    <source>
        <dbReference type="PROSITE" id="PS50157"/>
    </source>
</evidence>
<protein>
    <recommendedName>
        <fullName evidence="12">C2H2-type domain-containing protein</fullName>
    </recommendedName>
</protein>
<dbReference type="FunFam" id="3.30.160.60:FF:000100">
    <property type="entry name" value="Zinc finger 45-like"/>
    <property type="match status" value="1"/>
</dbReference>
<feature type="region of interest" description="Disordered" evidence="11">
    <location>
        <begin position="285"/>
        <end position="318"/>
    </location>
</feature>
<dbReference type="InterPro" id="IPR051565">
    <property type="entry name" value="Sal_C2H2-zinc-finger"/>
</dbReference>
<keyword evidence="3" id="KW-0677">Repeat</keyword>
<evidence type="ECO:0000256" key="3">
    <source>
        <dbReference type="ARBA" id="ARBA00022737"/>
    </source>
</evidence>
<keyword evidence="5" id="KW-0862">Zinc</keyword>
<gene>
    <name evidence="13" type="ORF">G6F50_011028</name>
</gene>
<dbReference type="SUPFAM" id="SSF57667">
    <property type="entry name" value="beta-beta-alpha zinc fingers"/>
    <property type="match status" value="1"/>
</dbReference>
<dbReference type="GO" id="GO:0008270">
    <property type="term" value="F:zinc ion binding"/>
    <property type="evidence" value="ECO:0007669"/>
    <property type="project" value="UniProtKB-KW"/>
</dbReference>
<evidence type="ECO:0000256" key="4">
    <source>
        <dbReference type="ARBA" id="ARBA00022771"/>
    </source>
</evidence>